<dbReference type="EMBL" id="PDOA01000048">
    <property type="protein sequence ID" value="PWC26354.1"/>
    <property type="molecule type" value="Genomic_DNA"/>
</dbReference>
<reference evidence="2" key="1">
    <citation type="submission" date="2017-10" db="EMBL/GenBank/DDBJ databases">
        <authorList>
            <person name="Toshchakov S.V."/>
            <person name="Goeva M.A."/>
        </authorList>
    </citation>
    <scope>NUCLEOTIDE SEQUENCE [LARGE SCALE GENOMIC DNA]</scope>
    <source>
        <strain evidence="2">JR1/69-1-13</strain>
    </source>
</reference>
<keyword evidence="2" id="KW-1185">Reference proteome</keyword>
<dbReference type="OrthoDB" id="7066992at2"/>
<organism evidence="1 2">
    <name type="scientific">Teichococcus aestuarii</name>
    <dbReference type="NCBI Taxonomy" id="568898"/>
    <lineage>
        <taxon>Bacteria</taxon>
        <taxon>Pseudomonadati</taxon>
        <taxon>Pseudomonadota</taxon>
        <taxon>Alphaproteobacteria</taxon>
        <taxon>Acetobacterales</taxon>
        <taxon>Roseomonadaceae</taxon>
        <taxon>Roseomonas</taxon>
    </lineage>
</organism>
<comment type="caution">
    <text evidence="1">The sequence shown here is derived from an EMBL/GenBank/DDBJ whole genome shotgun (WGS) entry which is preliminary data.</text>
</comment>
<evidence type="ECO:0000313" key="2">
    <source>
        <dbReference type="Proteomes" id="UP000245048"/>
    </source>
</evidence>
<accession>A0A2U1UXF5</accession>
<proteinExistence type="predicted"/>
<dbReference type="Proteomes" id="UP000245048">
    <property type="component" value="Unassembled WGS sequence"/>
</dbReference>
<protein>
    <submittedName>
        <fullName evidence="1">Uncharacterized protein</fullName>
    </submittedName>
</protein>
<evidence type="ECO:0000313" key="1">
    <source>
        <dbReference type="EMBL" id="PWC26354.1"/>
    </source>
</evidence>
<gene>
    <name evidence="1" type="ORF">CR165_23650</name>
</gene>
<dbReference type="AlphaFoldDB" id="A0A2U1UXF5"/>
<sequence length="83" mass="9753">MALPHHPASVQVNNPAGKLSEWPGQFTGLRSLNHDPRDNRLRNLHALCQRCRLLHDRTYHRAQPWKTMRRRWAMGDLFLGLYA</sequence>
<name>A0A2U1UXF5_9PROT</name>